<feature type="region of interest" description="Disordered" evidence="1">
    <location>
        <begin position="1"/>
        <end position="81"/>
    </location>
</feature>
<evidence type="ECO:0000313" key="2">
    <source>
        <dbReference type="EMBL" id="KAK9774552.1"/>
    </source>
</evidence>
<dbReference type="EMBL" id="JARVKM010000040">
    <property type="protein sequence ID" value="KAK9774552.1"/>
    <property type="molecule type" value="Genomic_DNA"/>
</dbReference>
<sequence length="108" mass="11057">MPVSSSNRTAATQCNGTSEGKIHKQKESGNAAMKRGSNKGHNVSPSTFNDPAGGSDAAGVRSDDGDGKLVHGTSDTSVLPEDADLAGIGAQFDKHQTDSSAIDWSLVD</sequence>
<evidence type="ECO:0000313" key="3">
    <source>
        <dbReference type="Proteomes" id="UP001465668"/>
    </source>
</evidence>
<organism evidence="2 3">
    <name type="scientific">Seiridium cardinale</name>
    <dbReference type="NCBI Taxonomy" id="138064"/>
    <lineage>
        <taxon>Eukaryota</taxon>
        <taxon>Fungi</taxon>
        <taxon>Dikarya</taxon>
        <taxon>Ascomycota</taxon>
        <taxon>Pezizomycotina</taxon>
        <taxon>Sordariomycetes</taxon>
        <taxon>Xylariomycetidae</taxon>
        <taxon>Amphisphaeriales</taxon>
        <taxon>Sporocadaceae</taxon>
        <taxon>Seiridium</taxon>
    </lineage>
</organism>
<protein>
    <submittedName>
        <fullName evidence="2">Uncharacterized protein</fullName>
    </submittedName>
</protein>
<dbReference type="Proteomes" id="UP001465668">
    <property type="component" value="Unassembled WGS sequence"/>
</dbReference>
<evidence type="ECO:0000256" key="1">
    <source>
        <dbReference type="SAM" id="MobiDB-lite"/>
    </source>
</evidence>
<proteinExistence type="predicted"/>
<feature type="compositionally biased region" description="Polar residues" evidence="1">
    <location>
        <begin position="39"/>
        <end position="49"/>
    </location>
</feature>
<feature type="compositionally biased region" description="Polar residues" evidence="1">
    <location>
        <begin position="1"/>
        <end position="18"/>
    </location>
</feature>
<name>A0ABR2XL44_9PEZI</name>
<gene>
    <name evidence="2" type="ORF">SCAR479_08637</name>
</gene>
<comment type="caution">
    <text evidence="2">The sequence shown here is derived from an EMBL/GenBank/DDBJ whole genome shotgun (WGS) entry which is preliminary data.</text>
</comment>
<accession>A0ABR2XL44</accession>
<reference evidence="2 3" key="1">
    <citation type="submission" date="2024-02" db="EMBL/GenBank/DDBJ databases">
        <title>First draft genome assembly of two strains of Seiridium cardinale.</title>
        <authorList>
            <person name="Emiliani G."/>
            <person name="Scali E."/>
        </authorList>
    </citation>
    <scope>NUCLEOTIDE SEQUENCE [LARGE SCALE GENOMIC DNA]</scope>
    <source>
        <strain evidence="2 3">BM-138-000479</strain>
    </source>
</reference>
<keyword evidence="3" id="KW-1185">Reference proteome</keyword>